<accession>A0A0U3LFW4</accession>
<evidence type="ECO:0000256" key="2">
    <source>
        <dbReference type="SAM" id="SignalP"/>
    </source>
</evidence>
<proteinExistence type="predicted"/>
<evidence type="ECO:0000256" key="1">
    <source>
        <dbReference type="SAM" id="MobiDB-lite"/>
    </source>
</evidence>
<keyword evidence="4" id="KW-1185">Reference proteome</keyword>
<name>A0A0U3LFW4_9BURK</name>
<protein>
    <submittedName>
        <fullName evidence="3">Uncharacterized protein</fullName>
    </submittedName>
</protein>
<evidence type="ECO:0000313" key="3">
    <source>
        <dbReference type="EMBL" id="ALV06959.1"/>
    </source>
</evidence>
<dbReference type="EMBL" id="CP013729">
    <property type="protein sequence ID" value="ALV06959.1"/>
    <property type="molecule type" value="Genomic_DNA"/>
</dbReference>
<keyword evidence="2" id="KW-0732">Signal</keyword>
<feature type="chain" id="PRO_5043388534" evidence="2">
    <location>
        <begin position="29"/>
        <end position="808"/>
    </location>
</feature>
<feature type="signal peptide" evidence="2">
    <location>
        <begin position="1"/>
        <end position="28"/>
    </location>
</feature>
<dbReference type="Proteomes" id="UP000060699">
    <property type="component" value="Chromosome"/>
</dbReference>
<dbReference type="Gene3D" id="2.60.40.1190">
    <property type="match status" value="1"/>
</dbReference>
<feature type="region of interest" description="Disordered" evidence="1">
    <location>
        <begin position="397"/>
        <end position="444"/>
    </location>
</feature>
<feature type="compositionally biased region" description="Basic and acidic residues" evidence="1">
    <location>
        <begin position="415"/>
        <end position="444"/>
    </location>
</feature>
<dbReference type="SUPFAM" id="SSF49344">
    <property type="entry name" value="CBD9-like"/>
    <property type="match status" value="1"/>
</dbReference>
<organism evidence="3 4">
    <name type="scientific">Roseateles depolymerans</name>
    <dbReference type="NCBI Taxonomy" id="76731"/>
    <lineage>
        <taxon>Bacteria</taxon>
        <taxon>Pseudomonadati</taxon>
        <taxon>Pseudomonadota</taxon>
        <taxon>Betaproteobacteria</taxon>
        <taxon>Burkholderiales</taxon>
        <taxon>Sphaerotilaceae</taxon>
        <taxon>Roseateles</taxon>
    </lineage>
</organism>
<dbReference type="AlphaFoldDB" id="A0A0U3LFW4"/>
<dbReference type="KEGG" id="rdp:RD2015_2491"/>
<reference evidence="3 4" key="1">
    <citation type="submission" date="2015-12" db="EMBL/GenBank/DDBJ databases">
        <title>Complete genome of Roseateles depolymerans KCTC 42856.</title>
        <authorList>
            <person name="Kim K.M."/>
        </authorList>
    </citation>
    <scope>NUCLEOTIDE SEQUENCE [LARGE SCALE GENOMIC DNA]</scope>
    <source>
        <strain evidence="3 4">KCTC 42856</strain>
    </source>
</reference>
<gene>
    <name evidence="3" type="ORF">RD2015_2491</name>
</gene>
<evidence type="ECO:0000313" key="4">
    <source>
        <dbReference type="Proteomes" id="UP000060699"/>
    </source>
</evidence>
<sequence precursor="true">MLSCLLSPWPRRWAPALCLLGSTAAAQAFEVLPLGRDDAPVVIDGRLDEAVWQRAAVHGRFAQLQPTAGAGHPQDLRTEVRVVADARALVIGIRAWSAQPPRSLLSRRDAVQRDQDMVGVWIDTNGRGESAMFVKASLAGVVTDGLYRASDDEEDLGPDFPVQVAAVRLPDGYSMEIRWPLSALRYPYQAAAPWRMVVARAVPSANDLLLVSGEADAEALSFLHASEPVTGLTTVLSRHRDQPEGDVTVEWTGRSVRSEGATSNRGSVGVEGWWRPRADWLVNATLNPDFAQVDIDAPQTSGNRAVALALPEKRRYFLESADVLGLPLSGFYSRTVADPRWGVRATWRGEQADATLLLAEDRAGTVVTRGRPWGTDEWTLGAPSSAQVLRSRWQVGAAGGHPDRSEHNPVGGKVGVEERDPQRGNERGNERGYEGGDDASKTGDHQALTLGTLLSRRTLEGAGQGELLGVDGLWRQSHQGRHWKAQWSLMASRHTLSVDGDDRVTTGRGPLRRDASAWANLLYSDDDWLNAAEVSVIGPDFVNLLGFVDQAGLWRASGELNRRLGEFRLPGDLLLNQLEWHWGFKEARSLRDASRDEPGGEVILRERRTGLWLATTRRTNAWLHLGLDQQRARSGGRLHDVPAWHGGIETTPFAWMARLTAEGSVGRQLDTDLDRVGQGGWWSLQASTRWALPGDRSLEIDPVLTGTRIAGEGPFPALRETGVRLLTLLHLNARESLRVIVQNERSGRGATALQAAVSDTSRHRSLMWKKRVSSRWQLALGAQWESRPQQPSTREVFLKLEAALGEEG</sequence>
<dbReference type="STRING" id="76731.RD2015_2491"/>